<evidence type="ECO:0000313" key="4">
    <source>
        <dbReference type="Proteomes" id="UP000427281"/>
    </source>
</evidence>
<feature type="transmembrane region" description="Helical" evidence="2">
    <location>
        <begin position="70"/>
        <end position="88"/>
    </location>
</feature>
<reference evidence="3 4" key="1">
    <citation type="submission" date="2019-09" db="EMBL/GenBank/DDBJ databases">
        <title>Gimesia benthica sp. nov., a novel bacterium isolated from deep-sea water of the Northwest Indian Ocean.</title>
        <authorList>
            <person name="Dai X."/>
        </authorList>
    </citation>
    <scope>NUCLEOTIDE SEQUENCE [LARGE SCALE GENOMIC DNA]</scope>
    <source>
        <strain evidence="3 4">E7</strain>
    </source>
</reference>
<evidence type="ECO:0000256" key="1">
    <source>
        <dbReference type="SAM" id="MobiDB-lite"/>
    </source>
</evidence>
<keyword evidence="2" id="KW-0472">Membrane</keyword>
<dbReference type="Proteomes" id="UP000427281">
    <property type="component" value="Chromosome"/>
</dbReference>
<dbReference type="KEGG" id="gim:F1728_13225"/>
<proteinExistence type="predicted"/>
<feature type="region of interest" description="Disordered" evidence="1">
    <location>
        <begin position="1"/>
        <end position="34"/>
    </location>
</feature>
<dbReference type="EMBL" id="CP043930">
    <property type="protein sequence ID" value="QGQ23577.1"/>
    <property type="molecule type" value="Genomic_DNA"/>
</dbReference>
<name>A0A6I6AB55_9PLAN</name>
<keyword evidence="4" id="KW-1185">Reference proteome</keyword>
<keyword evidence="2" id="KW-0812">Transmembrane</keyword>
<protein>
    <submittedName>
        <fullName evidence="3">Uncharacterized protein</fullName>
    </submittedName>
</protein>
<sequence length="92" mass="10166">MTAEQPPSETPEPETETSKPETGAPQPNEDLPTPGEVRVRFGLYGAGVMMVLCFMFQAFFHVTGSETQRITELGLIMLAGFIAGWVFARLRF</sequence>
<feature type="transmembrane region" description="Helical" evidence="2">
    <location>
        <begin position="41"/>
        <end position="63"/>
    </location>
</feature>
<organism evidence="3 4">
    <name type="scientific">Gimesia benthica</name>
    <dbReference type="NCBI Taxonomy" id="2608982"/>
    <lineage>
        <taxon>Bacteria</taxon>
        <taxon>Pseudomonadati</taxon>
        <taxon>Planctomycetota</taxon>
        <taxon>Planctomycetia</taxon>
        <taxon>Planctomycetales</taxon>
        <taxon>Planctomycetaceae</taxon>
        <taxon>Gimesia</taxon>
    </lineage>
</organism>
<evidence type="ECO:0000313" key="3">
    <source>
        <dbReference type="EMBL" id="QGQ23577.1"/>
    </source>
</evidence>
<dbReference type="AlphaFoldDB" id="A0A6I6AB55"/>
<dbReference type="RefSeq" id="WP_155364509.1">
    <property type="nucleotide sequence ID" value="NZ_CP043930.1"/>
</dbReference>
<accession>A0A6I6AB55</accession>
<keyword evidence="2" id="KW-1133">Transmembrane helix</keyword>
<evidence type="ECO:0000256" key="2">
    <source>
        <dbReference type="SAM" id="Phobius"/>
    </source>
</evidence>
<gene>
    <name evidence="3" type="ORF">F1728_13225</name>
</gene>